<name>A0A7C2XSC7_9BACT</name>
<protein>
    <submittedName>
        <fullName evidence="5">RibD family protein</fullName>
    </submittedName>
</protein>
<accession>A0A7C2XSC7</accession>
<dbReference type="Gene3D" id="3.40.430.10">
    <property type="entry name" value="Dihydrofolate Reductase, subunit A"/>
    <property type="match status" value="1"/>
</dbReference>
<keyword evidence="3" id="KW-0560">Oxidoreductase</keyword>
<dbReference type="GO" id="GO:0009231">
    <property type="term" value="P:riboflavin biosynthetic process"/>
    <property type="evidence" value="ECO:0007669"/>
    <property type="project" value="InterPro"/>
</dbReference>
<evidence type="ECO:0000256" key="2">
    <source>
        <dbReference type="ARBA" id="ARBA00022857"/>
    </source>
</evidence>
<dbReference type="InterPro" id="IPR002734">
    <property type="entry name" value="RibDG_C"/>
</dbReference>
<reference evidence="5" key="1">
    <citation type="journal article" date="2020" name="mSystems">
        <title>Genome- and Community-Level Interaction Insights into Carbon Utilization and Element Cycling Functions of Hydrothermarchaeota in Hydrothermal Sediment.</title>
        <authorList>
            <person name="Zhou Z."/>
            <person name="Liu Y."/>
            <person name="Xu W."/>
            <person name="Pan J."/>
            <person name="Luo Z.H."/>
            <person name="Li M."/>
        </authorList>
    </citation>
    <scope>NUCLEOTIDE SEQUENCE [LARGE SCALE GENOMIC DNA]</scope>
    <source>
        <strain evidence="5">SpSt-1224</strain>
    </source>
</reference>
<proteinExistence type="predicted"/>
<dbReference type="Proteomes" id="UP000885986">
    <property type="component" value="Unassembled WGS sequence"/>
</dbReference>
<evidence type="ECO:0000256" key="1">
    <source>
        <dbReference type="ARBA" id="ARBA00005104"/>
    </source>
</evidence>
<dbReference type="GO" id="GO:0008703">
    <property type="term" value="F:5-amino-6-(5-phosphoribosylamino)uracil reductase activity"/>
    <property type="evidence" value="ECO:0007669"/>
    <property type="project" value="InterPro"/>
</dbReference>
<dbReference type="PANTHER" id="PTHR38011:SF7">
    <property type="entry name" value="2,5-DIAMINO-6-RIBOSYLAMINO-4(3H)-PYRIMIDINONE 5'-PHOSPHATE REDUCTASE"/>
    <property type="match status" value="1"/>
</dbReference>
<sequence>MKTLLIAAMTLCGRISPAGLGSPEDRRFLEEMRAKSQAGVMGAGTLRAEDVEMRGPQGQWPIGRIRALVSASGRVPATGRKIFQTGPPPLIFTGERGAKHLKELSAIHAELVIIPEKDGVLSLAAAWDFLAGRGVKQLLVEGGAGLNYQALRQGLVDELLVTITPKLSGDRSAATLVSGPQPLGTPFLDLELLNCRPTTGGELFCHYRVVK</sequence>
<gene>
    <name evidence="5" type="ORF">ENN98_08125</name>
</gene>
<dbReference type="SUPFAM" id="SSF53597">
    <property type="entry name" value="Dihydrofolate reductase-like"/>
    <property type="match status" value="1"/>
</dbReference>
<evidence type="ECO:0000313" key="5">
    <source>
        <dbReference type="EMBL" id="HET98631.1"/>
    </source>
</evidence>
<comment type="pathway">
    <text evidence="1">Cofactor biosynthesis; riboflavin biosynthesis.</text>
</comment>
<evidence type="ECO:0000256" key="3">
    <source>
        <dbReference type="ARBA" id="ARBA00023002"/>
    </source>
</evidence>
<evidence type="ECO:0000259" key="4">
    <source>
        <dbReference type="Pfam" id="PF01872"/>
    </source>
</evidence>
<dbReference type="PANTHER" id="PTHR38011">
    <property type="entry name" value="DIHYDROFOLATE REDUCTASE FAMILY PROTEIN (AFU_ORTHOLOGUE AFUA_8G06820)"/>
    <property type="match status" value="1"/>
</dbReference>
<comment type="caution">
    <text evidence="5">The sequence shown here is derived from an EMBL/GenBank/DDBJ whole genome shotgun (WGS) entry which is preliminary data.</text>
</comment>
<dbReference type="AlphaFoldDB" id="A0A7C2XSC7"/>
<feature type="domain" description="Bacterial bifunctional deaminase-reductase C-terminal" evidence="4">
    <location>
        <begin position="7"/>
        <end position="197"/>
    </location>
</feature>
<dbReference type="InterPro" id="IPR050765">
    <property type="entry name" value="Riboflavin_Biosynth_HTPR"/>
</dbReference>
<keyword evidence="2" id="KW-0521">NADP</keyword>
<dbReference type="Pfam" id="PF01872">
    <property type="entry name" value="RibD_C"/>
    <property type="match status" value="1"/>
</dbReference>
<organism evidence="5">
    <name type="scientific">Desulfurivibrio alkaliphilus</name>
    <dbReference type="NCBI Taxonomy" id="427923"/>
    <lineage>
        <taxon>Bacteria</taxon>
        <taxon>Pseudomonadati</taxon>
        <taxon>Thermodesulfobacteriota</taxon>
        <taxon>Desulfobulbia</taxon>
        <taxon>Desulfobulbales</taxon>
        <taxon>Desulfobulbaceae</taxon>
        <taxon>Desulfurivibrio</taxon>
    </lineage>
</organism>
<dbReference type="EMBL" id="DSDS01000183">
    <property type="protein sequence ID" value="HET98631.1"/>
    <property type="molecule type" value="Genomic_DNA"/>
</dbReference>
<dbReference type="InterPro" id="IPR024072">
    <property type="entry name" value="DHFR-like_dom_sf"/>
</dbReference>